<keyword evidence="10" id="KW-0560">Oxidoreductase</keyword>
<dbReference type="NCBIfam" id="TIGR00319">
    <property type="entry name" value="desulf_FeS4"/>
    <property type="match status" value="1"/>
</dbReference>
<evidence type="ECO:0000313" key="18">
    <source>
        <dbReference type="EMBL" id="SFJ71874.1"/>
    </source>
</evidence>
<evidence type="ECO:0000256" key="15">
    <source>
        <dbReference type="PIRSR" id="PIRSR604793-1"/>
    </source>
</evidence>
<dbReference type="AlphaFoldDB" id="A0A1I3TKX1"/>
<keyword evidence="11 15" id="KW-0408">Iron</keyword>
<evidence type="ECO:0000256" key="14">
    <source>
        <dbReference type="ARBA" id="ARBA00047448"/>
    </source>
</evidence>
<name>A0A1I3TKX1_9BACT</name>
<dbReference type="GO" id="GO:0050605">
    <property type="term" value="F:superoxide reductase activity"/>
    <property type="evidence" value="ECO:0007669"/>
    <property type="project" value="UniProtKB-EC"/>
</dbReference>
<evidence type="ECO:0000256" key="8">
    <source>
        <dbReference type="ARBA" id="ARBA00022723"/>
    </source>
</evidence>
<dbReference type="RefSeq" id="WP_092373800.1">
    <property type="nucleotide sequence ID" value="NZ_FORX01000006.1"/>
</dbReference>
<evidence type="ECO:0000256" key="3">
    <source>
        <dbReference type="ARBA" id="ARBA00011738"/>
    </source>
</evidence>
<keyword evidence="7" id="KW-0216">Detoxification</keyword>
<keyword evidence="19" id="KW-1185">Reference proteome</keyword>
<dbReference type="NCBIfam" id="TIGR00320">
    <property type="entry name" value="dfx_rbo"/>
    <property type="match status" value="1"/>
</dbReference>
<sequence length="126" mass="14027">MAQRLEVYKCDLCGNIVEVMHGGDGALVCCGEDMKLQVEGTVDAAREKHVPVIHKTATGYKVVVGEVAHPMIDAHYIEWIELVADGKVYRQYLSPGQAPEAEFCITAEKVTAREYCNLHGHWKIEN</sequence>
<dbReference type="GO" id="GO:0019430">
    <property type="term" value="P:removal of superoxide radicals"/>
    <property type="evidence" value="ECO:0007669"/>
    <property type="project" value="InterPro"/>
</dbReference>
<feature type="binding site" evidence="15">
    <location>
        <position position="116"/>
    </location>
    <ligand>
        <name>Fe cation</name>
        <dbReference type="ChEBI" id="CHEBI:24875"/>
        <label>2</label>
        <note>catalytic</note>
    </ligand>
</feature>
<feature type="binding site" evidence="15">
    <location>
        <position position="69"/>
    </location>
    <ligand>
        <name>Fe cation</name>
        <dbReference type="ChEBI" id="CHEBI:24875"/>
        <label>2</label>
        <note>catalytic</note>
    </ligand>
</feature>
<dbReference type="EC" id="1.15.1.2" evidence="4"/>
<evidence type="ECO:0000313" key="19">
    <source>
        <dbReference type="Proteomes" id="UP000198635"/>
    </source>
</evidence>
<keyword evidence="6" id="KW-0813">Transport</keyword>
<dbReference type="Pfam" id="PF01880">
    <property type="entry name" value="Desulfoferrodox"/>
    <property type="match status" value="1"/>
</dbReference>
<comment type="subunit">
    <text evidence="3">Homodimer.</text>
</comment>
<dbReference type="InterPro" id="IPR002742">
    <property type="entry name" value="Desulfoferrodoxin_Fe-bd_dom"/>
</dbReference>
<evidence type="ECO:0000256" key="11">
    <source>
        <dbReference type="ARBA" id="ARBA00023004"/>
    </source>
</evidence>
<evidence type="ECO:0000256" key="6">
    <source>
        <dbReference type="ARBA" id="ARBA00022448"/>
    </source>
</evidence>
<evidence type="ECO:0000256" key="13">
    <source>
        <dbReference type="ARBA" id="ARBA00031398"/>
    </source>
</evidence>
<keyword evidence="8 15" id="KW-0479">Metal-binding</keyword>
<accession>A0A1I3TKX1</accession>
<feature type="binding site" evidence="15">
    <location>
        <position position="29"/>
    </location>
    <ligand>
        <name>Fe cation</name>
        <dbReference type="ChEBI" id="CHEBI:24875"/>
        <label>1</label>
    </ligand>
</feature>
<evidence type="ECO:0000256" key="12">
    <source>
        <dbReference type="ARBA" id="ARBA00024690"/>
    </source>
</evidence>
<dbReference type="CDD" id="cd00974">
    <property type="entry name" value="DSRD"/>
    <property type="match status" value="1"/>
</dbReference>
<dbReference type="Gene3D" id="2.20.28.100">
    <property type="entry name" value="Desulphoferrodoxin, N-terminal domain"/>
    <property type="match status" value="1"/>
</dbReference>
<feature type="binding site" evidence="15">
    <location>
        <position position="49"/>
    </location>
    <ligand>
        <name>Fe cation</name>
        <dbReference type="ChEBI" id="CHEBI:24875"/>
        <label>2</label>
        <note>catalytic</note>
    </ligand>
</feature>
<dbReference type="STRING" id="52560.SAMN04488082_10617"/>
<dbReference type="InterPro" id="IPR004793">
    <property type="entry name" value="Desulfoferrodoxin_rbo"/>
</dbReference>
<dbReference type="CDD" id="cd03171">
    <property type="entry name" value="SORL_Dfx_classI"/>
    <property type="match status" value="1"/>
</dbReference>
<comment type="cofactor">
    <cofactor evidence="15">
        <name>Fe(2+)</name>
        <dbReference type="ChEBI" id="CHEBI:29033"/>
    </cofactor>
    <text evidence="15">Binds 1 Fe(2+) ion per subunit. The iron ion 2 is coordinated via four histidines and one cysteine residue.</text>
</comment>
<comment type="cofactor">
    <cofactor evidence="15">
        <name>Fe(3+)</name>
        <dbReference type="ChEBI" id="CHEBI:29034"/>
    </cofactor>
    <text evidence="15">Binds 1 Fe(3+) ion per subunit. The iron ion 1 is coordinated via 4 cysteine residues.</text>
</comment>
<dbReference type="GO" id="GO:0005506">
    <property type="term" value="F:iron ion binding"/>
    <property type="evidence" value="ECO:0007669"/>
    <property type="project" value="InterPro"/>
</dbReference>
<dbReference type="Pfam" id="PF06397">
    <property type="entry name" value="Desulfoferrod_N"/>
    <property type="match status" value="1"/>
</dbReference>
<comment type="catalytic activity">
    <reaction evidence="14">
        <text>reduced [rubredoxin] + superoxide + 2 H(+) = oxidized [rubredoxin] + H2O2</text>
        <dbReference type="Rhea" id="RHEA:21324"/>
        <dbReference type="Rhea" id="RHEA-COMP:10302"/>
        <dbReference type="Rhea" id="RHEA-COMP:10303"/>
        <dbReference type="ChEBI" id="CHEBI:15378"/>
        <dbReference type="ChEBI" id="CHEBI:16240"/>
        <dbReference type="ChEBI" id="CHEBI:18421"/>
        <dbReference type="ChEBI" id="CHEBI:29033"/>
        <dbReference type="ChEBI" id="CHEBI:29034"/>
        <dbReference type="EC" id="1.15.1.2"/>
    </reaction>
</comment>
<comment type="similarity">
    <text evidence="2">Belongs to the desulfoferrodoxin family.</text>
</comment>
<dbReference type="Proteomes" id="UP000198635">
    <property type="component" value="Unassembled WGS sequence"/>
</dbReference>
<evidence type="ECO:0000256" key="9">
    <source>
        <dbReference type="ARBA" id="ARBA00022982"/>
    </source>
</evidence>
<comment type="cofactor">
    <cofactor evidence="1">
        <name>Cu(2+)</name>
        <dbReference type="ChEBI" id="CHEBI:29036"/>
    </cofactor>
</comment>
<feature type="domain" description="Desulfoferrodoxin ferrous iron-binding" evidence="16">
    <location>
        <begin position="42"/>
        <end position="124"/>
    </location>
</feature>
<feature type="binding site" evidence="15">
    <location>
        <position position="75"/>
    </location>
    <ligand>
        <name>Fe cation</name>
        <dbReference type="ChEBI" id="CHEBI:24875"/>
        <label>2</label>
        <note>catalytic</note>
    </ligand>
</feature>
<protein>
    <recommendedName>
        <fullName evidence="5">Desulfoferrodoxin</fullName>
        <ecNumber evidence="4">1.15.1.2</ecNumber>
    </recommendedName>
    <alternativeName>
        <fullName evidence="13">Superoxide reductase</fullName>
    </alternativeName>
</protein>
<dbReference type="SUPFAM" id="SSF57802">
    <property type="entry name" value="Rubredoxin-like"/>
    <property type="match status" value="1"/>
</dbReference>
<evidence type="ECO:0000259" key="17">
    <source>
        <dbReference type="Pfam" id="PF06397"/>
    </source>
</evidence>
<feature type="binding site" evidence="15">
    <location>
        <position position="13"/>
    </location>
    <ligand>
        <name>Fe cation</name>
        <dbReference type="ChEBI" id="CHEBI:24875"/>
        <label>1</label>
    </ligand>
</feature>
<dbReference type="SUPFAM" id="SSF49367">
    <property type="entry name" value="Superoxide reductase-like"/>
    <property type="match status" value="1"/>
</dbReference>
<evidence type="ECO:0000256" key="7">
    <source>
        <dbReference type="ARBA" id="ARBA00022575"/>
    </source>
</evidence>
<dbReference type="PANTHER" id="PTHR36541:SF1">
    <property type="entry name" value="SUPEROXIDE REDUCTASE-RELATED"/>
    <property type="match status" value="1"/>
</dbReference>
<dbReference type="EMBL" id="FORX01000006">
    <property type="protein sequence ID" value="SFJ71874.1"/>
    <property type="molecule type" value="Genomic_DNA"/>
</dbReference>
<dbReference type="Gene3D" id="2.60.40.730">
    <property type="entry name" value="SOR catalytic domain"/>
    <property type="match status" value="1"/>
</dbReference>
<evidence type="ECO:0000256" key="5">
    <source>
        <dbReference type="ARBA" id="ARBA00014839"/>
    </source>
</evidence>
<evidence type="ECO:0000256" key="2">
    <source>
        <dbReference type="ARBA" id="ARBA00005941"/>
    </source>
</evidence>
<evidence type="ECO:0000259" key="16">
    <source>
        <dbReference type="Pfam" id="PF01880"/>
    </source>
</evidence>
<dbReference type="InterPro" id="IPR038094">
    <property type="entry name" value="Desulfoferrodoxin_N_sf"/>
</dbReference>
<feature type="binding site" evidence="15">
    <location>
        <position position="119"/>
    </location>
    <ligand>
        <name>Fe cation</name>
        <dbReference type="ChEBI" id="CHEBI:24875"/>
        <label>2</label>
        <note>catalytic</note>
    </ligand>
</feature>
<feature type="domain" description="Desulfoferrodoxin N-terminal" evidence="17">
    <location>
        <begin position="3"/>
        <end position="36"/>
    </location>
</feature>
<evidence type="ECO:0000256" key="10">
    <source>
        <dbReference type="ARBA" id="ARBA00023002"/>
    </source>
</evidence>
<keyword evidence="9" id="KW-0249">Electron transport</keyword>
<reference evidence="19" key="1">
    <citation type="submission" date="2016-10" db="EMBL/GenBank/DDBJ databases">
        <authorList>
            <person name="Varghese N."/>
            <person name="Submissions S."/>
        </authorList>
    </citation>
    <scope>NUCLEOTIDE SEQUENCE [LARGE SCALE GENOMIC DNA]</scope>
    <source>
        <strain evidence="19">DSM 5918</strain>
    </source>
</reference>
<dbReference type="PANTHER" id="PTHR36541">
    <property type="entry name" value="SUPEROXIDE REDUCTASE-RELATED"/>
    <property type="match status" value="1"/>
</dbReference>
<dbReference type="NCBIfam" id="TIGR00332">
    <property type="entry name" value="neela_ferrous"/>
    <property type="match status" value="1"/>
</dbReference>
<evidence type="ECO:0000256" key="4">
    <source>
        <dbReference type="ARBA" id="ARBA00012679"/>
    </source>
</evidence>
<gene>
    <name evidence="18" type="ORF">SAMN04488082_10617</name>
</gene>
<dbReference type="InterPro" id="IPR004462">
    <property type="entry name" value="Desulfoferrodoxin_N"/>
</dbReference>
<feature type="binding site" evidence="15">
    <location>
        <position position="30"/>
    </location>
    <ligand>
        <name>Fe cation</name>
        <dbReference type="ChEBI" id="CHEBI:24875"/>
        <label>1</label>
    </ligand>
</feature>
<organism evidence="18 19">
    <name type="scientific">Desulfomicrobium apsheronum</name>
    <dbReference type="NCBI Taxonomy" id="52560"/>
    <lineage>
        <taxon>Bacteria</taxon>
        <taxon>Pseudomonadati</taxon>
        <taxon>Thermodesulfobacteriota</taxon>
        <taxon>Desulfovibrionia</taxon>
        <taxon>Desulfovibrionales</taxon>
        <taxon>Desulfomicrobiaceae</taxon>
        <taxon>Desulfomicrobium</taxon>
    </lineage>
</organism>
<comment type="function">
    <text evidence="12">Catalyzes the one-electron reduction of superoxide anion radical to hydrogen peroxide at a nonheme ferrous iron center. Plays a fundamental role in case of oxidative stress via its superoxide detoxification activity.</text>
</comment>
<dbReference type="OrthoDB" id="9814936at2"/>
<evidence type="ECO:0000256" key="1">
    <source>
        <dbReference type="ARBA" id="ARBA00001973"/>
    </source>
</evidence>
<proteinExistence type="inferred from homology"/>
<dbReference type="InterPro" id="IPR036073">
    <property type="entry name" value="Desulfoferrodoxin_Fe-bd_dom_sf"/>
</dbReference>
<dbReference type="InterPro" id="IPR051233">
    <property type="entry name" value="Desulfoferrodoxin_SOR"/>
</dbReference>
<feature type="binding site" evidence="15">
    <location>
        <position position="10"/>
    </location>
    <ligand>
        <name>Fe cation</name>
        <dbReference type="ChEBI" id="CHEBI:24875"/>
        <label>1</label>
    </ligand>
</feature>